<dbReference type="Pfam" id="PF16732">
    <property type="entry name" value="ComP_DUS"/>
    <property type="match status" value="1"/>
</dbReference>
<dbReference type="PRINTS" id="PR00813">
    <property type="entry name" value="BCTERIALGSPG"/>
</dbReference>
<dbReference type="RefSeq" id="WP_067169753.1">
    <property type="nucleotide sequence ID" value="NZ_LFZK01000001.1"/>
</dbReference>
<dbReference type="Pfam" id="PF07963">
    <property type="entry name" value="N_methyl"/>
    <property type="match status" value="1"/>
</dbReference>
<sequence length="137" mass="14515">MNTAPFSRSSRKKTGGFTLIELMIVVAVIGILAGIALPSYQNYLQRSARAQAQSCMTQLAHALERRRATNLSYAGNAPQLGCTTEGGLNNRYAINIASDATTYTVTATPRGNQTQDACGTMTINQIGAKTPVAGGCW</sequence>
<accession>A0A656Z853</accession>
<dbReference type="OrthoDB" id="8592370at2"/>
<dbReference type="PANTHER" id="PTHR30093:SF47">
    <property type="entry name" value="TYPE IV PILUS NON-CORE MINOR PILIN PILE"/>
    <property type="match status" value="1"/>
</dbReference>
<dbReference type="PANTHER" id="PTHR30093">
    <property type="entry name" value="GENERAL SECRETION PATHWAY PROTEIN G"/>
    <property type="match status" value="1"/>
</dbReference>
<dbReference type="NCBIfam" id="TIGR02532">
    <property type="entry name" value="IV_pilin_GFxxxE"/>
    <property type="match status" value="1"/>
</dbReference>
<dbReference type="InterPro" id="IPR045584">
    <property type="entry name" value="Pilin-like"/>
</dbReference>
<dbReference type="GO" id="GO:0043683">
    <property type="term" value="P:type IV pilus assembly"/>
    <property type="evidence" value="ECO:0007669"/>
    <property type="project" value="InterPro"/>
</dbReference>
<evidence type="ECO:0000313" key="2">
    <source>
        <dbReference type="Proteomes" id="UP000243416"/>
    </source>
</evidence>
<dbReference type="Proteomes" id="UP000243416">
    <property type="component" value="Unassembled WGS sequence"/>
</dbReference>
<dbReference type="Gene3D" id="3.30.700.10">
    <property type="entry name" value="Glycoprotein, Type 4 Pilin"/>
    <property type="match status" value="1"/>
</dbReference>
<dbReference type="InterPro" id="IPR012902">
    <property type="entry name" value="N_methyl_site"/>
</dbReference>
<dbReference type="GO" id="GO:0015627">
    <property type="term" value="C:type II protein secretion system complex"/>
    <property type="evidence" value="ECO:0007669"/>
    <property type="project" value="InterPro"/>
</dbReference>
<dbReference type="InterPro" id="IPR031982">
    <property type="entry name" value="PilE-like"/>
</dbReference>
<reference evidence="1 2" key="1">
    <citation type="journal article" date="2016" name="ISME J.">
        <title>Integrated multi-omics analyses reveal the biochemical mechanisms and phylogenetic relevance of anaerobic androgen biodegradation in the environment.</title>
        <authorList>
            <person name="Yang F.C."/>
            <person name="Chen Y.L."/>
            <person name="Tang S.L."/>
            <person name="Yu C.P."/>
            <person name="Wang P.H."/>
            <person name="Ismail W."/>
            <person name="Wang C.H."/>
            <person name="Ding J.Y."/>
            <person name="Yang C.Y."/>
            <person name="Yang C.Y."/>
            <person name="Chiang Y.R."/>
        </authorList>
    </citation>
    <scope>NUCLEOTIDE SEQUENCE [LARGE SCALE GENOMIC DNA]</scope>
    <source>
        <strain evidence="1 2">DSM 13999</strain>
    </source>
</reference>
<comment type="caution">
    <text evidence="1">The sequence shown here is derived from an EMBL/GenBank/DDBJ whole genome shotgun (WGS) entry which is preliminary data.</text>
</comment>
<name>A0A656Z853_9PROT</name>
<dbReference type="AlphaFoldDB" id="A0A656Z853"/>
<proteinExistence type="predicted"/>
<dbReference type="PROSITE" id="PS00409">
    <property type="entry name" value="PROKAR_NTER_METHYL"/>
    <property type="match status" value="1"/>
</dbReference>
<keyword evidence="2" id="KW-1185">Reference proteome</keyword>
<organism evidence="1 2">
    <name type="scientific">Sterolibacterium denitrificans</name>
    <dbReference type="NCBI Taxonomy" id="157592"/>
    <lineage>
        <taxon>Bacteria</taxon>
        <taxon>Pseudomonadati</taxon>
        <taxon>Pseudomonadota</taxon>
        <taxon>Betaproteobacteria</taxon>
        <taxon>Nitrosomonadales</taxon>
        <taxon>Sterolibacteriaceae</taxon>
        <taxon>Sterolibacterium</taxon>
    </lineage>
</organism>
<dbReference type="EMBL" id="LFZK01000001">
    <property type="protein sequence ID" value="KYC29219.1"/>
    <property type="molecule type" value="Genomic_DNA"/>
</dbReference>
<gene>
    <name evidence="1" type="ORF">ACY05_01295</name>
</gene>
<dbReference type="InterPro" id="IPR000983">
    <property type="entry name" value="Bac_GSPG_pilin"/>
</dbReference>
<dbReference type="SUPFAM" id="SSF54523">
    <property type="entry name" value="Pili subunits"/>
    <property type="match status" value="1"/>
</dbReference>
<evidence type="ECO:0000313" key="1">
    <source>
        <dbReference type="EMBL" id="KYC29219.1"/>
    </source>
</evidence>
<dbReference type="GO" id="GO:0015628">
    <property type="term" value="P:protein secretion by the type II secretion system"/>
    <property type="evidence" value="ECO:0007669"/>
    <property type="project" value="InterPro"/>
</dbReference>
<protein>
    <submittedName>
        <fullName evidence="1">Uncharacterized protein</fullName>
    </submittedName>
</protein>